<dbReference type="Gene3D" id="2.60.40.10">
    <property type="entry name" value="Immunoglobulins"/>
    <property type="match status" value="2"/>
</dbReference>
<feature type="chain" id="PRO_5018107190" evidence="6">
    <location>
        <begin position="29"/>
        <end position="253"/>
    </location>
</feature>
<dbReference type="Pfam" id="PF02753">
    <property type="entry name" value="PapD_C"/>
    <property type="match status" value="1"/>
</dbReference>
<keyword evidence="3 6" id="KW-0732">Signal</keyword>
<evidence type="ECO:0000256" key="6">
    <source>
        <dbReference type="SAM" id="SignalP"/>
    </source>
</evidence>
<evidence type="ECO:0000259" key="8">
    <source>
        <dbReference type="Pfam" id="PF02753"/>
    </source>
</evidence>
<dbReference type="SUPFAM" id="SSF49354">
    <property type="entry name" value="PapD-like"/>
    <property type="match status" value="1"/>
</dbReference>
<feature type="domain" description="Pili assembly chaperone N-terminal" evidence="7">
    <location>
        <begin position="30"/>
        <end position="151"/>
    </location>
</feature>
<keyword evidence="10" id="KW-1185">Reference proteome</keyword>
<reference evidence="9 10" key="1">
    <citation type="submission" date="2018-11" db="EMBL/GenBank/DDBJ databases">
        <title>Paraburkholderia sp. DHOA04, isolated from soil.</title>
        <authorList>
            <person name="Gao Z.-H."/>
            <person name="Qiu L.-H."/>
            <person name="Fu J.-C."/>
        </authorList>
    </citation>
    <scope>NUCLEOTIDE SEQUENCE [LARGE SCALE GENOMIC DNA]</scope>
    <source>
        <strain evidence="9 10">DHOA04</strain>
    </source>
</reference>
<evidence type="ECO:0000313" key="9">
    <source>
        <dbReference type="EMBL" id="RQH04728.1"/>
    </source>
</evidence>
<dbReference type="Pfam" id="PF00345">
    <property type="entry name" value="PapD_N"/>
    <property type="match status" value="1"/>
</dbReference>
<comment type="subcellular location">
    <subcellularLocation>
        <location evidence="1">Periplasm</location>
    </subcellularLocation>
</comment>
<evidence type="ECO:0000313" key="10">
    <source>
        <dbReference type="Proteomes" id="UP000272778"/>
    </source>
</evidence>
<dbReference type="RefSeq" id="WP_124152381.1">
    <property type="nucleotide sequence ID" value="NZ_RQIS01000012.1"/>
</dbReference>
<dbReference type="InterPro" id="IPR016147">
    <property type="entry name" value="Pili_assmbl_chaperone_N"/>
</dbReference>
<evidence type="ECO:0000256" key="4">
    <source>
        <dbReference type="ARBA" id="ARBA00022764"/>
    </source>
</evidence>
<comment type="similarity">
    <text evidence="2">Belongs to the periplasmic pilus chaperone family.</text>
</comment>
<dbReference type="PANTHER" id="PTHR30251:SF25">
    <property type="entry name" value="FIMBRIAE CHAPARONE"/>
    <property type="match status" value="1"/>
</dbReference>
<dbReference type="InterPro" id="IPR001829">
    <property type="entry name" value="Pili_assmbl_chaperone_bac"/>
</dbReference>
<dbReference type="InterPro" id="IPR036316">
    <property type="entry name" value="Pili_assmbl_chap_C_dom_sf"/>
</dbReference>
<name>A0A3N6MMK1_9BURK</name>
<dbReference type="InterPro" id="IPR008962">
    <property type="entry name" value="PapD-like_sf"/>
</dbReference>
<evidence type="ECO:0000256" key="1">
    <source>
        <dbReference type="ARBA" id="ARBA00004418"/>
    </source>
</evidence>
<protein>
    <submittedName>
        <fullName evidence="9">Molecular chaperone</fullName>
    </submittedName>
</protein>
<comment type="caution">
    <text evidence="9">The sequence shown here is derived from an EMBL/GenBank/DDBJ whole genome shotgun (WGS) entry which is preliminary data.</text>
</comment>
<dbReference type="GO" id="GO:0071555">
    <property type="term" value="P:cell wall organization"/>
    <property type="evidence" value="ECO:0007669"/>
    <property type="project" value="InterPro"/>
</dbReference>
<evidence type="ECO:0000256" key="3">
    <source>
        <dbReference type="ARBA" id="ARBA00022729"/>
    </source>
</evidence>
<dbReference type="PANTHER" id="PTHR30251">
    <property type="entry name" value="PILUS ASSEMBLY CHAPERONE"/>
    <property type="match status" value="1"/>
</dbReference>
<evidence type="ECO:0000256" key="2">
    <source>
        <dbReference type="ARBA" id="ARBA00007399"/>
    </source>
</evidence>
<dbReference type="OrthoDB" id="9131059at2"/>
<dbReference type="InterPro" id="IPR016148">
    <property type="entry name" value="Pili_assmbl_chaperone_C"/>
</dbReference>
<dbReference type="Proteomes" id="UP000272778">
    <property type="component" value="Unassembled WGS sequence"/>
</dbReference>
<dbReference type="InterPro" id="IPR013783">
    <property type="entry name" value="Ig-like_fold"/>
</dbReference>
<dbReference type="GO" id="GO:0030288">
    <property type="term" value="C:outer membrane-bounded periplasmic space"/>
    <property type="evidence" value="ECO:0007669"/>
    <property type="project" value="InterPro"/>
</dbReference>
<dbReference type="SUPFAM" id="SSF49584">
    <property type="entry name" value="Periplasmic chaperone C-domain"/>
    <property type="match status" value="1"/>
</dbReference>
<dbReference type="AlphaFoldDB" id="A0A3N6MMK1"/>
<accession>A0A3N6MMK1</accession>
<sequence>MSTQWLQLSLFRAIVGVVSLSLAGLASAAVTMIGTRVIYDARSQGQTLSFNNPDGGPSVMQVWVDSGNEQSTPETADGPFVVTPPIFRIEPNAGQTVRLLFTGKELPQDRESVFYLNTLQIPSLNPATTEQNQMLVMVRNRLKIFYRPPGIEGSPARAIERLSFRVNGQGKDRRVDANNASGYYVSVANGSLICSSHTATLRPVMFAPRTETALNVEGDCPLDATPIRVKIRYIDDHGAVHDTEFPVAAQGTQ</sequence>
<evidence type="ECO:0000259" key="7">
    <source>
        <dbReference type="Pfam" id="PF00345"/>
    </source>
</evidence>
<dbReference type="InterPro" id="IPR050643">
    <property type="entry name" value="Periplasmic_pilus_chap"/>
</dbReference>
<evidence type="ECO:0000256" key="5">
    <source>
        <dbReference type="ARBA" id="ARBA00023186"/>
    </source>
</evidence>
<dbReference type="EMBL" id="RQIS01000012">
    <property type="protein sequence ID" value="RQH04728.1"/>
    <property type="molecule type" value="Genomic_DNA"/>
</dbReference>
<gene>
    <name evidence="9" type="ORF">D1Y85_17745</name>
</gene>
<feature type="domain" description="Pili assembly chaperone C-terminal" evidence="8">
    <location>
        <begin position="178"/>
        <end position="241"/>
    </location>
</feature>
<organism evidence="9 10">
    <name type="scientific">Paraburkholderia dinghuensis</name>
    <dbReference type="NCBI Taxonomy" id="2305225"/>
    <lineage>
        <taxon>Bacteria</taxon>
        <taxon>Pseudomonadati</taxon>
        <taxon>Pseudomonadota</taxon>
        <taxon>Betaproteobacteria</taxon>
        <taxon>Burkholderiales</taxon>
        <taxon>Burkholderiaceae</taxon>
        <taxon>Paraburkholderia</taxon>
    </lineage>
</organism>
<keyword evidence="4" id="KW-0574">Periplasm</keyword>
<keyword evidence="5" id="KW-0143">Chaperone</keyword>
<dbReference type="PRINTS" id="PR00969">
    <property type="entry name" value="CHAPERONPILI"/>
</dbReference>
<feature type="signal peptide" evidence="6">
    <location>
        <begin position="1"/>
        <end position="28"/>
    </location>
</feature>
<proteinExistence type="inferred from homology"/>